<organism evidence="2 3">
    <name type="scientific">Asterophora parasitica</name>
    <dbReference type="NCBI Taxonomy" id="117018"/>
    <lineage>
        <taxon>Eukaryota</taxon>
        <taxon>Fungi</taxon>
        <taxon>Dikarya</taxon>
        <taxon>Basidiomycota</taxon>
        <taxon>Agaricomycotina</taxon>
        <taxon>Agaricomycetes</taxon>
        <taxon>Agaricomycetidae</taxon>
        <taxon>Agaricales</taxon>
        <taxon>Tricholomatineae</taxon>
        <taxon>Lyophyllaceae</taxon>
        <taxon>Asterophora</taxon>
    </lineage>
</organism>
<reference evidence="2" key="2">
    <citation type="submission" date="2021-10" db="EMBL/GenBank/DDBJ databases">
        <title>Phylogenomics reveals ancestral predisposition of the termite-cultivated fungus Termitomyces towards a domesticated lifestyle.</title>
        <authorList>
            <person name="Auxier B."/>
            <person name="Grum-Grzhimaylo A."/>
            <person name="Cardenas M.E."/>
            <person name="Lodge J.D."/>
            <person name="Laessoe T."/>
            <person name="Pedersen O."/>
            <person name="Smith M.E."/>
            <person name="Kuyper T.W."/>
            <person name="Franco-Molano E.A."/>
            <person name="Baroni T.J."/>
            <person name="Aanen D.K."/>
        </authorList>
    </citation>
    <scope>NUCLEOTIDE SEQUENCE</scope>
    <source>
        <strain evidence="2">AP01</strain>
        <tissue evidence="2">Mycelium</tissue>
    </source>
</reference>
<sequence>MFLYAPPAAASFAAPRFSTIPAMLSDIKRLQEAMDLWIALISTRNETCQRWSAAQYIPVSSAPSSSSGDTFPAAMSGDFLASSLAVVAIVAHVLSGLPSYFISPAWQEFPTTTPACRSATRSIASPSSPTTTLIGSPSLTLFSPGRKADIVDTASPSSDPPGSLQENGIDTNIAKMPKGNEDGPSLPEEGSSEPPDEDPPPDPPSHP</sequence>
<keyword evidence="3" id="KW-1185">Reference proteome</keyword>
<dbReference type="Proteomes" id="UP000775547">
    <property type="component" value="Unassembled WGS sequence"/>
</dbReference>
<feature type="compositionally biased region" description="Polar residues" evidence="1">
    <location>
        <begin position="117"/>
        <end position="141"/>
    </location>
</feature>
<dbReference type="EMBL" id="JABCKV010000052">
    <property type="protein sequence ID" value="KAG5645006.1"/>
    <property type="molecule type" value="Genomic_DNA"/>
</dbReference>
<evidence type="ECO:0000256" key="1">
    <source>
        <dbReference type="SAM" id="MobiDB-lite"/>
    </source>
</evidence>
<dbReference type="AlphaFoldDB" id="A0A9P7G872"/>
<name>A0A9P7G872_9AGAR</name>
<evidence type="ECO:0000313" key="2">
    <source>
        <dbReference type="EMBL" id="KAG5645006.1"/>
    </source>
</evidence>
<comment type="caution">
    <text evidence="2">The sequence shown here is derived from an EMBL/GenBank/DDBJ whole genome shotgun (WGS) entry which is preliminary data.</text>
</comment>
<protein>
    <submittedName>
        <fullName evidence="2">Uncharacterized protein</fullName>
    </submittedName>
</protein>
<feature type="compositionally biased region" description="Acidic residues" evidence="1">
    <location>
        <begin position="190"/>
        <end position="200"/>
    </location>
</feature>
<accession>A0A9P7G872</accession>
<gene>
    <name evidence="2" type="ORF">DXG03_007283</name>
</gene>
<proteinExistence type="predicted"/>
<evidence type="ECO:0000313" key="3">
    <source>
        <dbReference type="Proteomes" id="UP000775547"/>
    </source>
</evidence>
<reference evidence="2" key="1">
    <citation type="submission" date="2020-07" db="EMBL/GenBank/DDBJ databases">
        <authorList>
            <person name="Nieuwenhuis M."/>
            <person name="Van De Peppel L.J.J."/>
        </authorList>
    </citation>
    <scope>NUCLEOTIDE SEQUENCE</scope>
    <source>
        <strain evidence="2">AP01</strain>
        <tissue evidence="2">Mycelium</tissue>
    </source>
</reference>
<feature type="region of interest" description="Disordered" evidence="1">
    <location>
        <begin position="117"/>
        <end position="207"/>
    </location>
</feature>